<gene>
    <name evidence="1" type="ORF">H8S44_00380</name>
</gene>
<organism evidence="1 2">
    <name type="scientific">Anaerosacchariphilus hominis</name>
    <dbReference type="NCBI Taxonomy" id="2763017"/>
    <lineage>
        <taxon>Bacteria</taxon>
        <taxon>Bacillati</taxon>
        <taxon>Bacillota</taxon>
        <taxon>Clostridia</taxon>
        <taxon>Lachnospirales</taxon>
        <taxon>Lachnospiraceae</taxon>
        <taxon>Anaerosacchariphilus</taxon>
    </lineage>
</organism>
<dbReference type="EMBL" id="JACOOR010000001">
    <property type="protein sequence ID" value="MBC5658244.1"/>
    <property type="molecule type" value="Genomic_DNA"/>
</dbReference>
<name>A0A923L9P1_9FIRM</name>
<evidence type="ECO:0000313" key="1">
    <source>
        <dbReference type="EMBL" id="MBC5658244.1"/>
    </source>
</evidence>
<comment type="caution">
    <text evidence="1">The sequence shown here is derived from an EMBL/GenBank/DDBJ whole genome shotgun (WGS) entry which is preliminary data.</text>
</comment>
<evidence type="ECO:0000313" key="2">
    <source>
        <dbReference type="Proteomes" id="UP000649345"/>
    </source>
</evidence>
<proteinExistence type="predicted"/>
<sequence length="138" mass="16828">MTRVYKMPVLTAFYNYGHIRMEVSNEELLISWKEFFSKGTNWKDIDPGMNYEEYCQISDQEHLKKIWSMPIYYLLKSGKGFLLKKDSETLMLREEMREVIKNPAFAEQMGDVIEYRMTDYYWRRYREKCDIDKPKIMV</sequence>
<dbReference type="RefSeq" id="WP_186872929.1">
    <property type="nucleotide sequence ID" value="NZ_JACOOR010000001.1"/>
</dbReference>
<accession>A0A923L9P1</accession>
<dbReference type="AlphaFoldDB" id="A0A923L9P1"/>
<protein>
    <submittedName>
        <fullName evidence="1">Uncharacterized protein</fullName>
    </submittedName>
</protein>
<keyword evidence="2" id="KW-1185">Reference proteome</keyword>
<reference evidence="1" key="1">
    <citation type="submission" date="2020-08" db="EMBL/GenBank/DDBJ databases">
        <title>Genome public.</title>
        <authorList>
            <person name="Liu C."/>
            <person name="Sun Q."/>
        </authorList>
    </citation>
    <scope>NUCLEOTIDE SEQUENCE</scope>
    <source>
        <strain evidence="1">NSJ-68</strain>
    </source>
</reference>
<dbReference type="Proteomes" id="UP000649345">
    <property type="component" value="Unassembled WGS sequence"/>
</dbReference>